<dbReference type="RefSeq" id="WP_154497557.1">
    <property type="nucleotide sequence ID" value="NZ_VUMU01000016.1"/>
</dbReference>
<evidence type="ECO:0000313" key="6">
    <source>
        <dbReference type="Proteomes" id="UP000476055"/>
    </source>
</evidence>
<dbReference type="AlphaFoldDB" id="A0A6L5YLL0"/>
<feature type="domain" description="Methyltransferase" evidence="4">
    <location>
        <begin position="47"/>
        <end position="135"/>
    </location>
</feature>
<proteinExistence type="predicted"/>
<evidence type="ECO:0000256" key="1">
    <source>
        <dbReference type="ARBA" id="ARBA00022603"/>
    </source>
</evidence>
<dbReference type="Pfam" id="PF13649">
    <property type="entry name" value="Methyltransf_25"/>
    <property type="match status" value="1"/>
</dbReference>
<dbReference type="GO" id="GO:0008168">
    <property type="term" value="F:methyltransferase activity"/>
    <property type="evidence" value="ECO:0007669"/>
    <property type="project" value="UniProtKB-KW"/>
</dbReference>
<protein>
    <submittedName>
        <fullName evidence="5">Methyltransferase domain-containing protein</fullName>
    </submittedName>
</protein>
<dbReference type="EMBL" id="VUMU01000016">
    <property type="protein sequence ID" value="MST58908.1"/>
    <property type="molecule type" value="Genomic_DNA"/>
</dbReference>
<evidence type="ECO:0000313" key="5">
    <source>
        <dbReference type="EMBL" id="MST58908.1"/>
    </source>
</evidence>
<dbReference type="GO" id="GO:0032259">
    <property type="term" value="P:methylation"/>
    <property type="evidence" value="ECO:0007669"/>
    <property type="project" value="UniProtKB-KW"/>
</dbReference>
<dbReference type="InterPro" id="IPR041698">
    <property type="entry name" value="Methyltransf_25"/>
</dbReference>
<evidence type="ECO:0000256" key="3">
    <source>
        <dbReference type="SAM" id="Coils"/>
    </source>
</evidence>
<evidence type="ECO:0000259" key="4">
    <source>
        <dbReference type="Pfam" id="PF13649"/>
    </source>
</evidence>
<dbReference type="PANTHER" id="PTHR43861">
    <property type="entry name" value="TRANS-ACONITATE 2-METHYLTRANSFERASE-RELATED"/>
    <property type="match status" value="1"/>
</dbReference>
<keyword evidence="1 5" id="KW-0489">Methyltransferase</keyword>
<dbReference type="CDD" id="cd02440">
    <property type="entry name" value="AdoMet_MTases"/>
    <property type="match status" value="1"/>
</dbReference>
<keyword evidence="2 5" id="KW-0808">Transferase</keyword>
<evidence type="ECO:0000256" key="2">
    <source>
        <dbReference type="ARBA" id="ARBA00022679"/>
    </source>
</evidence>
<dbReference type="SUPFAM" id="SSF53335">
    <property type="entry name" value="S-adenosyl-L-methionine-dependent methyltransferases"/>
    <property type="match status" value="1"/>
</dbReference>
<reference evidence="5 6" key="1">
    <citation type="submission" date="2019-08" db="EMBL/GenBank/DDBJ databases">
        <title>In-depth cultivation of the pig gut microbiome towards novel bacterial diversity and tailored functional studies.</title>
        <authorList>
            <person name="Wylensek D."/>
            <person name="Hitch T.C.A."/>
            <person name="Clavel T."/>
        </authorList>
    </citation>
    <scope>NUCLEOTIDE SEQUENCE [LARGE SCALE GENOMIC DNA]</scope>
    <source>
        <strain evidence="5 6">WCA3-601-WT-6H</strain>
    </source>
</reference>
<dbReference type="InterPro" id="IPR029063">
    <property type="entry name" value="SAM-dependent_MTases_sf"/>
</dbReference>
<keyword evidence="6" id="KW-1185">Reference proteome</keyword>
<keyword evidence="3" id="KW-0175">Coiled coil</keyword>
<sequence length="202" mass="23369">MSEKSKKNQTIQYYDQNAADFVENTRDVDFHVMQDEFIEGLPAGAKILDLGCGSGRDTKYFLEHGYRVDAIDGSAELCALASEYTGIPVKCQMFQELDASEVYDGIWACSSLLHLSYGELDEVLYRIEKALNPQGILYMSFKYGVFEGERNGRYFLDFTEEKLEQLLKKHTSLQQLRNFLTEDVRPDREERWLNLFLKKINS</sequence>
<gene>
    <name evidence="5" type="ORF">FYJ59_11775</name>
</gene>
<dbReference type="Gene3D" id="3.40.50.150">
    <property type="entry name" value="Vaccinia Virus protein VP39"/>
    <property type="match status" value="1"/>
</dbReference>
<feature type="coiled-coil region" evidence="3">
    <location>
        <begin position="156"/>
        <end position="183"/>
    </location>
</feature>
<name>A0A6L5YLL0_9FIRM</name>
<dbReference type="PANTHER" id="PTHR43861:SF1">
    <property type="entry name" value="TRANS-ACONITATE 2-METHYLTRANSFERASE"/>
    <property type="match status" value="1"/>
</dbReference>
<comment type="caution">
    <text evidence="5">The sequence shown here is derived from an EMBL/GenBank/DDBJ whole genome shotgun (WGS) entry which is preliminary data.</text>
</comment>
<organism evidence="5 6">
    <name type="scientific">Waltera intestinalis</name>
    <dbReference type="NCBI Taxonomy" id="2606635"/>
    <lineage>
        <taxon>Bacteria</taxon>
        <taxon>Bacillati</taxon>
        <taxon>Bacillota</taxon>
        <taxon>Clostridia</taxon>
        <taxon>Lachnospirales</taxon>
        <taxon>Lachnospiraceae</taxon>
        <taxon>Waltera</taxon>
    </lineage>
</organism>
<dbReference type="Proteomes" id="UP000476055">
    <property type="component" value="Unassembled WGS sequence"/>
</dbReference>
<accession>A0A6L5YLL0</accession>